<sequence length="36" mass="4255">MFTVVEKEAEKYDSKNGRSESKFPLIIHCWSENIHT</sequence>
<protein>
    <submittedName>
        <fullName evidence="1">Bm14407</fullName>
    </submittedName>
</protein>
<dbReference type="EMBL" id="LN856968">
    <property type="protein sequence ID" value="CDP97078.1"/>
    <property type="molecule type" value="Genomic_DNA"/>
</dbReference>
<accession>A0A1I9G336</accession>
<name>A0A1I9G336_BRUMA</name>
<reference evidence="1" key="1">
    <citation type="journal article" date="2007" name="Science">
        <title>Draft genome of the filarial nematode parasite Brugia malayi.</title>
        <authorList>
            <person name="Ghedin E."/>
            <person name="Wang S."/>
            <person name="Spiro D."/>
            <person name="Caler E."/>
            <person name="Zhao Q."/>
            <person name="Crabtree J."/>
            <person name="Allen J.E."/>
            <person name="Delcher A.L."/>
            <person name="Guiliano D.B."/>
            <person name="Miranda-Saavedra D."/>
            <person name="Angiuoli S.V."/>
            <person name="Creasy T."/>
            <person name="Amedeo P."/>
            <person name="Haas B."/>
            <person name="El-Sayed N.M."/>
            <person name="Wortman J.R."/>
            <person name="Feldblyum T."/>
            <person name="Tallon L."/>
            <person name="Schatz M."/>
            <person name="Shumway M."/>
            <person name="Koo H."/>
            <person name="Salzberg S.L."/>
            <person name="Schobel S."/>
            <person name="Pertea M."/>
            <person name="Pop M."/>
            <person name="White O."/>
            <person name="Barton G.J."/>
            <person name="Carlow C.K."/>
            <person name="Crawford M.J."/>
            <person name="Daub J."/>
            <person name="Dimmic M.W."/>
            <person name="Estes C.F."/>
            <person name="Foster J.M."/>
            <person name="Ganatra M."/>
            <person name="Gregory W.F."/>
            <person name="Johnson N.M."/>
            <person name="Jin J."/>
            <person name="Komuniecki R."/>
            <person name="Korf I."/>
            <person name="Kumar S."/>
            <person name="Laney S."/>
            <person name="Li B.W."/>
            <person name="Li W."/>
            <person name="Lindblom T.H."/>
            <person name="Lustigman S."/>
            <person name="Ma D."/>
            <person name="Maina C.V."/>
            <person name="Martin D.M."/>
            <person name="McCarter J.P."/>
            <person name="McReynolds L."/>
            <person name="Mitreva M."/>
            <person name="Nutman T.B."/>
            <person name="Parkinson J."/>
            <person name="Peregrin-Alvarez J.M."/>
            <person name="Poole C."/>
            <person name="Ren Q."/>
            <person name="Saunders L."/>
            <person name="Sluder A.E."/>
            <person name="Smith K."/>
            <person name="Stanke M."/>
            <person name="Unnasch T.R."/>
            <person name="Ware J."/>
            <person name="Wei A.D."/>
            <person name="Weil G."/>
            <person name="Williams D.J."/>
            <person name="Zhang Y."/>
            <person name="Williams S.A."/>
            <person name="Fraser-Liggett C."/>
            <person name="Slatko B."/>
            <person name="Blaxter M.L."/>
            <person name="Scott A.L."/>
        </authorList>
    </citation>
    <scope>NUCLEOTIDE SEQUENCE</scope>
    <source>
        <strain evidence="1">FR3</strain>
    </source>
</reference>
<evidence type="ECO:0000313" key="1">
    <source>
        <dbReference type="EMBL" id="CDP97078.1"/>
    </source>
</evidence>
<gene>
    <name evidence="1" type="primary">Bm14407</name>
    <name evidence="1" type="ORF">BM_Bm14407</name>
</gene>
<organism evidence="1">
    <name type="scientific">Brugia malayi</name>
    <name type="common">Filarial nematode worm</name>
    <dbReference type="NCBI Taxonomy" id="6279"/>
    <lineage>
        <taxon>Eukaryota</taxon>
        <taxon>Metazoa</taxon>
        <taxon>Ecdysozoa</taxon>
        <taxon>Nematoda</taxon>
        <taxon>Chromadorea</taxon>
        <taxon>Rhabditida</taxon>
        <taxon>Spirurina</taxon>
        <taxon>Spiruromorpha</taxon>
        <taxon>Filarioidea</taxon>
        <taxon>Onchocercidae</taxon>
        <taxon>Brugia</taxon>
    </lineage>
</organism>
<reference evidence="1" key="2">
    <citation type="submission" date="2012-12" db="EMBL/GenBank/DDBJ databases">
        <authorList>
            <consortium name="WormBase Consortium"/>
            <person name="Ghedin E."/>
            <person name="Paulini M."/>
        </authorList>
    </citation>
    <scope>NUCLEOTIDE SEQUENCE</scope>
    <source>
        <strain evidence="1">FR3</strain>
    </source>
</reference>
<proteinExistence type="predicted"/>
<dbReference type="AlphaFoldDB" id="A0A1I9G336"/>